<dbReference type="GeneID" id="25301795"/>
<dbReference type="EMBL" id="KN846970">
    <property type="protein sequence ID" value="KIW83062.1"/>
    <property type="molecule type" value="Genomic_DNA"/>
</dbReference>
<name>A0A0D2F8Y1_9EURO</name>
<evidence type="ECO:0000256" key="1">
    <source>
        <dbReference type="ARBA" id="ARBA00001973"/>
    </source>
</evidence>
<sequence length="182" mass="19854">MTGKVVTRTSQSVVSAPKAQLSSRVLSSQQNTKARADDTHDLVGDTVPTDQPGGSNREGDGQTGLEEIDQDIYPDCLINIIYDRYALGGRPYSIHFFIGDVINAEISGNVSALEHLRHVGSVYTFGRAFGDGDGEHCEDCSQKAEARVLSTAQVPLTISLIHHAEDQDNDDIWHIDHYSVES</sequence>
<proteinExistence type="predicted"/>
<dbReference type="RefSeq" id="XP_013286870.1">
    <property type="nucleotide sequence ID" value="XM_013431416.1"/>
</dbReference>
<dbReference type="AlphaFoldDB" id="A0A0D2F8Y1"/>
<feature type="compositionally biased region" description="Basic and acidic residues" evidence="4">
    <location>
        <begin position="34"/>
        <end position="43"/>
    </location>
</feature>
<feature type="domain" description="Tyrosinase C-terminal" evidence="5">
    <location>
        <begin position="77"/>
        <end position="166"/>
    </location>
</feature>
<evidence type="ECO:0000256" key="4">
    <source>
        <dbReference type="SAM" id="MobiDB-lite"/>
    </source>
</evidence>
<keyword evidence="2" id="KW-0560">Oxidoreductase</keyword>
<dbReference type="Pfam" id="PF18132">
    <property type="entry name" value="Tyrosinase_C"/>
    <property type="match status" value="1"/>
</dbReference>
<evidence type="ECO:0000313" key="7">
    <source>
        <dbReference type="Proteomes" id="UP000053029"/>
    </source>
</evidence>
<evidence type="ECO:0000256" key="3">
    <source>
        <dbReference type="ARBA" id="ARBA00023033"/>
    </source>
</evidence>
<dbReference type="STRING" id="1442368.A0A0D2F8Y1"/>
<keyword evidence="3" id="KW-0503">Monooxygenase</keyword>
<dbReference type="Proteomes" id="UP000053029">
    <property type="component" value="Unassembled WGS sequence"/>
</dbReference>
<reference evidence="6 7" key="1">
    <citation type="submission" date="2015-01" db="EMBL/GenBank/DDBJ databases">
        <title>The Genome Sequence of Fonsecaea pedrosoi CBS 271.37.</title>
        <authorList>
            <consortium name="The Broad Institute Genomics Platform"/>
            <person name="Cuomo C."/>
            <person name="de Hoog S."/>
            <person name="Gorbushina A."/>
            <person name="Stielow B."/>
            <person name="Teixiera M."/>
            <person name="Abouelleil A."/>
            <person name="Chapman S.B."/>
            <person name="Priest M."/>
            <person name="Young S.K."/>
            <person name="Wortman J."/>
            <person name="Nusbaum C."/>
            <person name="Birren B."/>
        </authorList>
    </citation>
    <scope>NUCLEOTIDE SEQUENCE [LARGE SCALE GENOMIC DNA]</scope>
    <source>
        <strain evidence="6 7">CBS 271.37</strain>
    </source>
</reference>
<feature type="region of interest" description="Disordered" evidence="4">
    <location>
        <begin position="1"/>
        <end position="66"/>
    </location>
</feature>
<evidence type="ECO:0000256" key="2">
    <source>
        <dbReference type="ARBA" id="ARBA00023002"/>
    </source>
</evidence>
<feature type="compositionally biased region" description="Polar residues" evidence="4">
    <location>
        <begin position="7"/>
        <end position="33"/>
    </location>
</feature>
<accession>A0A0D2F8Y1</accession>
<dbReference type="Gene3D" id="2.60.310.20">
    <property type="match status" value="1"/>
</dbReference>
<dbReference type="HOGENOM" id="CLU_1482024_0_0_1"/>
<comment type="cofactor">
    <cofactor evidence="1">
        <name>Cu(2+)</name>
        <dbReference type="ChEBI" id="CHEBI:29036"/>
    </cofactor>
</comment>
<dbReference type="InterPro" id="IPR041640">
    <property type="entry name" value="Tyrosinase_C"/>
</dbReference>
<evidence type="ECO:0000259" key="5">
    <source>
        <dbReference type="Pfam" id="PF18132"/>
    </source>
</evidence>
<protein>
    <recommendedName>
        <fullName evidence="5">Tyrosinase C-terminal domain-containing protein</fullName>
    </recommendedName>
</protein>
<evidence type="ECO:0000313" key="6">
    <source>
        <dbReference type="EMBL" id="KIW83062.1"/>
    </source>
</evidence>
<organism evidence="6 7">
    <name type="scientific">Fonsecaea pedrosoi CBS 271.37</name>
    <dbReference type="NCBI Taxonomy" id="1442368"/>
    <lineage>
        <taxon>Eukaryota</taxon>
        <taxon>Fungi</taxon>
        <taxon>Dikarya</taxon>
        <taxon>Ascomycota</taxon>
        <taxon>Pezizomycotina</taxon>
        <taxon>Eurotiomycetes</taxon>
        <taxon>Chaetothyriomycetidae</taxon>
        <taxon>Chaetothyriales</taxon>
        <taxon>Herpotrichiellaceae</taxon>
        <taxon>Fonsecaea</taxon>
    </lineage>
</organism>
<dbReference type="VEuPathDB" id="FungiDB:Z517_02305"/>
<dbReference type="GO" id="GO:0004497">
    <property type="term" value="F:monooxygenase activity"/>
    <property type="evidence" value="ECO:0007669"/>
    <property type="project" value="UniProtKB-KW"/>
</dbReference>
<keyword evidence="7" id="KW-1185">Reference proteome</keyword>
<gene>
    <name evidence="6" type="ORF">Z517_02305</name>
</gene>